<dbReference type="Proteomes" id="UP000705867">
    <property type="component" value="Unassembled WGS sequence"/>
</dbReference>
<dbReference type="SFLD" id="SFLDG01142">
    <property type="entry name" value="C2.B.2:_Mannosyl-3-phosphoglyc"/>
    <property type="match status" value="1"/>
</dbReference>
<dbReference type="GO" id="GO:0050531">
    <property type="term" value="F:mannosyl-3-phosphoglycerate phosphatase activity"/>
    <property type="evidence" value="ECO:0007669"/>
    <property type="project" value="InterPro"/>
</dbReference>
<dbReference type="Gene3D" id="3.30.980.20">
    <property type="entry name" value="Putative mannosyl-3-phosphoglycerate phosphatase, domain 2"/>
    <property type="match status" value="1"/>
</dbReference>
<accession>A0A953JCC0</accession>
<name>A0A953JCC0_9BACT</name>
<proteinExistence type="predicted"/>
<organism evidence="4 5">
    <name type="scientific">Candidatus Nitrobium versatile</name>
    <dbReference type="NCBI Taxonomy" id="2884831"/>
    <lineage>
        <taxon>Bacteria</taxon>
        <taxon>Pseudomonadati</taxon>
        <taxon>Nitrospirota</taxon>
        <taxon>Nitrospiria</taxon>
        <taxon>Nitrospirales</taxon>
        <taxon>Nitrospiraceae</taxon>
        <taxon>Candidatus Nitrobium</taxon>
    </lineage>
</organism>
<evidence type="ECO:0000313" key="4">
    <source>
        <dbReference type="EMBL" id="MBZ0156500.1"/>
    </source>
</evidence>
<dbReference type="GO" id="GO:0000287">
    <property type="term" value="F:magnesium ion binding"/>
    <property type="evidence" value="ECO:0007669"/>
    <property type="project" value="TreeGrafter"/>
</dbReference>
<dbReference type="Gene3D" id="3.40.50.1000">
    <property type="entry name" value="HAD superfamily/HAD-like"/>
    <property type="match status" value="1"/>
</dbReference>
<dbReference type="GO" id="GO:0005829">
    <property type="term" value="C:cytosol"/>
    <property type="evidence" value="ECO:0007669"/>
    <property type="project" value="TreeGrafter"/>
</dbReference>
<keyword evidence="2 4" id="KW-0378">Hydrolase</keyword>
<dbReference type="SUPFAM" id="SSF56784">
    <property type="entry name" value="HAD-like"/>
    <property type="match status" value="1"/>
</dbReference>
<keyword evidence="3" id="KW-0460">Magnesium</keyword>
<dbReference type="AlphaFoldDB" id="A0A953JCC0"/>
<dbReference type="PANTHER" id="PTHR10000:SF8">
    <property type="entry name" value="HAD SUPERFAMILY HYDROLASE-LIKE, TYPE 3"/>
    <property type="match status" value="1"/>
</dbReference>
<dbReference type="GO" id="GO:0051479">
    <property type="term" value="P:mannosylglycerate biosynthetic process"/>
    <property type="evidence" value="ECO:0007669"/>
    <property type="project" value="InterPro"/>
</dbReference>
<dbReference type="SFLD" id="SFLDS00003">
    <property type="entry name" value="Haloacid_Dehalogenase"/>
    <property type="match status" value="1"/>
</dbReference>
<evidence type="ECO:0000313" key="5">
    <source>
        <dbReference type="Proteomes" id="UP000705867"/>
    </source>
</evidence>
<dbReference type="Pfam" id="PF08282">
    <property type="entry name" value="Hydrolase_3"/>
    <property type="match status" value="1"/>
</dbReference>
<dbReference type="InterPro" id="IPR023214">
    <property type="entry name" value="HAD_sf"/>
</dbReference>
<dbReference type="InterPro" id="IPR006379">
    <property type="entry name" value="HAD-SF_hydro_IIB"/>
</dbReference>
<dbReference type="EMBL" id="JAIOIV010000076">
    <property type="protein sequence ID" value="MBZ0156500.1"/>
    <property type="molecule type" value="Genomic_DNA"/>
</dbReference>
<keyword evidence="1" id="KW-0479">Metal-binding</keyword>
<reference evidence="4" key="1">
    <citation type="journal article" date="2021" name="bioRxiv">
        <title>Unraveling nitrogen, sulfur and carbon metabolic pathways and microbial community transcriptional responses to substrate deprivation and toxicity stresses in a bioreactor mimicking anoxic brackish coastal sediment conditions.</title>
        <authorList>
            <person name="Martins P.D."/>
            <person name="Echeveste M.J."/>
            <person name="Arshad A."/>
            <person name="Kurth J."/>
            <person name="Ouboter H."/>
            <person name="Jetten M.S.M."/>
            <person name="Welte C.U."/>
        </authorList>
    </citation>
    <scope>NUCLEOTIDE SEQUENCE</scope>
    <source>
        <strain evidence="4">MAG_39</strain>
    </source>
</reference>
<evidence type="ECO:0000256" key="2">
    <source>
        <dbReference type="ARBA" id="ARBA00022801"/>
    </source>
</evidence>
<dbReference type="NCBIfam" id="TIGR01484">
    <property type="entry name" value="HAD-SF-IIB"/>
    <property type="match status" value="1"/>
</dbReference>
<dbReference type="InterPro" id="IPR006381">
    <property type="entry name" value="HAD-SF-IIB-MPGP"/>
</dbReference>
<evidence type="ECO:0000256" key="1">
    <source>
        <dbReference type="ARBA" id="ARBA00022723"/>
    </source>
</evidence>
<comment type="caution">
    <text evidence="4">The sequence shown here is derived from an EMBL/GenBank/DDBJ whole genome shotgun (WGS) entry which is preliminary data.</text>
</comment>
<dbReference type="SFLD" id="SFLDG01140">
    <property type="entry name" value="C2.B:_Phosphomannomutase_and_P"/>
    <property type="match status" value="1"/>
</dbReference>
<protein>
    <submittedName>
        <fullName evidence="4">HAD-IIB family hydrolase</fullName>
    </submittedName>
</protein>
<dbReference type="PANTHER" id="PTHR10000">
    <property type="entry name" value="PHOSPHOSERINE PHOSPHATASE"/>
    <property type="match status" value="1"/>
</dbReference>
<dbReference type="InterPro" id="IPR036412">
    <property type="entry name" value="HAD-like_sf"/>
</dbReference>
<sequence>MKLIIFTDLDGTLLDDATYSYEKTLPALELLKREGIPVIFCSSKTKAEIEYYRIKLSNTHPFVVENGGGIFIPRGYFSFPVSCPPHTGEEHGSYYRIATGTPYSFLREAILELQREGYCIRGFGDMSSEELAELTGLDIDTARKAKERDFDEPFLFRGEKEQEGALLAFVAAKGLHLTRGGRFFHLTGENDKGKAVSCLIGLYRKQGGGAPVITAALGDGPNDIPMLRQVDYPIVVRRPGGGDELRICLPHLIRAEGTGPEGWSEAVLRLLERLS</sequence>
<dbReference type="NCBIfam" id="TIGR01486">
    <property type="entry name" value="HAD-SF-IIB-MPGP"/>
    <property type="match status" value="1"/>
</dbReference>
<dbReference type="CDD" id="cd07507">
    <property type="entry name" value="HAD_Pase"/>
    <property type="match status" value="1"/>
</dbReference>
<gene>
    <name evidence="4" type="ORF">K8I29_09875</name>
</gene>
<reference evidence="4" key="2">
    <citation type="submission" date="2021-08" db="EMBL/GenBank/DDBJ databases">
        <authorList>
            <person name="Dalcin Martins P."/>
        </authorList>
    </citation>
    <scope>NUCLEOTIDE SEQUENCE</scope>
    <source>
        <strain evidence="4">MAG_39</strain>
    </source>
</reference>
<evidence type="ECO:0000256" key="3">
    <source>
        <dbReference type="ARBA" id="ARBA00022842"/>
    </source>
</evidence>